<organism evidence="4 5">
    <name type="scientific">Chloracidobacterium sp. N</name>
    <dbReference type="NCBI Taxonomy" id="2821540"/>
    <lineage>
        <taxon>Bacteria</taxon>
        <taxon>Pseudomonadati</taxon>
        <taxon>Acidobacteriota</taxon>
        <taxon>Terriglobia</taxon>
        <taxon>Terriglobales</taxon>
        <taxon>Acidobacteriaceae</taxon>
        <taxon>Chloracidobacterium</taxon>
        <taxon>Chloracidobacterium aggregatum</taxon>
    </lineage>
</organism>
<dbReference type="InterPro" id="IPR003423">
    <property type="entry name" value="OMP_efflux"/>
</dbReference>
<dbReference type="Gene3D" id="1.20.1600.10">
    <property type="entry name" value="Outer membrane efflux proteins (OEP)"/>
    <property type="match status" value="1"/>
</dbReference>
<evidence type="ECO:0000256" key="2">
    <source>
        <dbReference type="RuleBase" id="RU362097"/>
    </source>
</evidence>
<accession>A0ABX8B661</accession>
<keyword evidence="2" id="KW-0812">Transmembrane</keyword>
<feature type="coiled-coil region" evidence="3">
    <location>
        <begin position="446"/>
        <end position="473"/>
    </location>
</feature>
<gene>
    <name evidence="4" type="ORF">J8C05_13425</name>
</gene>
<dbReference type="RefSeq" id="WP_211423266.1">
    <property type="nucleotide sequence ID" value="NZ_CP072643.1"/>
</dbReference>
<dbReference type="SUPFAM" id="SSF56954">
    <property type="entry name" value="Outer membrane efflux proteins (OEP)"/>
    <property type="match status" value="1"/>
</dbReference>
<keyword evidence="2" id="KW-0472">Membrane</keyword>
<keyword evidence="5" id="KW-1185">Reference proteome</keyword>
<dbReference type="InterPro" id="IPR010131">
    <property type="entry name" value="MdtP/NodT-like"/>
</dbReference>
<dbReference type="Gene3D" id="2.20.200.10">
    <property type="entry name" value="Outer membrane efflux proteins (OEP)"/>
    <property type="match status" value="1"/>
</dbReference>
<comment type="subcellular location">
    <subcellularLocation>
        <location evidence="2">Cell membrane</location>
        <topology evidence="2">Lipid-anchor</topology>
    </subcellularLocation>
</comment>
<dbReference type="PANTHER" id="PTHR30203">
    <property type="entry name" value="OUTER MEMBRANE CATION EFFLUX PROTEIN"/>
    <property type="match status" value="1"/>
</dbReference>
<keyword evidence="2" id="KW-0564">Palmitate</keyword>
<evidence type="ECO:0000313" key="5">
    <source>
        <dbReference type="Proteomes" id="UP000677668"/>
    </source>
</evidence>
<keyword evidence="3" id="KW-0175">Coiled coil</keyword>
<reference evidence="4 5" key="1">
    <citation type="submission" date="2021-03" db="EMBL/GenBank/DDBJ databases">
        <title>Genomic and phenotypic characterization of Chloracidobacterium isolates provides evidence for multiple species.</title>
        <authorList>
            <person name="Saini M.K."/>
            <person name="Costas A.M.G."/>
            <person name="Tank M."/>
            <person name="Bryant D.A."/>
        </authorList>
    </citation>
    <scope>NUCLEOTIDE SEQUENCE [LARGE SCALE GENOMIC DNA]</scope>
    <source>
        <strain evidence="4 5">N</strain>
    </source>
</reference>
<protein>
    <submittedName>
        <fullName evidence="4">Efflux transporter outer membrane subunit</fullName>
    </submittedName>
</protein>
<keyword evidence="2" id="KW-0449">Lipoprotein</keyword>
<dbReference type="EMBL" id="CP072643">
    <property type="protein sequence ID" value="QUV95024.1"/>
    <property type="molecule type" value="Genomic_DNA"/>
</dbReference>
<evidence type="ECO:0000256" key="1">
    <source>
        <dbReference type="ARBA" id="ARBA00007613"/>
    </source>
</evidence>
<name>A0ABX8B661_9BACT</name>
<dbReference type="NCBIfam" id="TIGR01845">
    <property type="entry name" value="outer_NodT"/>
    <property type="match status" value="1"/>
</dbReference>
<dbReference type="Proteomes" id="UP000677668">
    <property type="component" value="Chromosome 2"/>
</dbReference>
<sequence length="477" mass="51645">MTGDVPKDWLRAGATLCLAVVVAGCAARPPIRKVVVETPSAWTSPMGEGVSPQSARLDTWWTHFHDAQLTHLVERALNANLDIRIALARVREARGQAGVEASTQRPNLSAAASTQRLRGGLPQGIGRITNLPGISSETGIFQLGFDASWELDFFGGTRLLTLATREDARAAEEAMHGIRLMTAAEVARIYIDLCGAQQKLALVRQQLQIQGDILELTRTRFQAGLTSQLDVTRAAAQWEELRAAVPPLEASIRDSLYRLSVLVGTPPGTLAEPLTESASRPMSPPEIPVGLPSDLLQRRPDIRQAEAELAAALARLGAARTDRFPKFALTAGVGRQATSVAGLTLGAGNFFAAGPTVRLPILTGGRIRNQIAVRDAQTEQAALRYEQTVLRAFEEVERALVSYLREGERRRALAAATEEQRESARLAEVRYASGLEDFTTVLEARRGQLSSALDQIESETQQLRQAVALYKALGGGW</sequence>
<proteinExistence type="inferred from homology"/>
<dbReference type="PANTHER" id="PTHR30203:SF32">
    <property type="entry name" value="CATION EFFLUX SYSTEM PROTEIN CUSC"/>
    <property type="match status" value="1"/>
</dbReference>
<keyword evidence="2" id="KW-1134">Transmembrane beta strand</keyword>
<dbReference type="Pfam" id="PF02321">
    <property type="entry name" value="OEP"/>
    <property type="match status" value="2"/>
</dbReference>
<dbReference type="PROSITE" id="PS51257">
    <property type="entry name" value="PROKAR_LIPOPROTEIN"/>
    <property type="match status" value="1"/>
</dbReference>
<comment type="similarity">
    <text evidence="1 2">Belongs to the outer membrane factor (OMF) (TC 1.B.17) family.</text>
</comment>
<evidence type="ECO:0000313" key="4">
    <source>
        <dbReference type="EMBL" id="QUV95024.1"/>
    </source>
</evidence>
<evidence type="ECO:0000256" key="3">
    <source>
        <dbReference type="SAM" id="Coils"/>
    </source>
</evidence>